<sequence length="770" mass="86087">MTVTFEFEHQIPVLPIPDLKSTFEQLEACLKPLNVADGYHKDLQHAENEYKLYRAISRFLNSEVAQKLHSKLLELNLRGSHLLGSSQLDMYSHALTREIEGDVLPRNPFLILSPDAVEGIEQHERAAVLCHSALKFISALRRGVLPPDKDQSGTPLSMLPYMALFGTTRCPFSRTNDLHHWDEASSYDLQAAADLSDEHEIKEKTYPSSSHVLVISRGQYYSVEVLDTENAPLYDDGTLSQVLLSISDDSSNLEHLAHSTALGSFTACSLKQWKHARCLLKEQCPNQIAIIDSALFVLVLDESSFASDASRECKRLFYGSSTVNEKGGWQGSCSSRWYDKLQLVVTKDAKASLIWDSLTCDGSAVVRFASDIYADSVLRLAREIDDSSSFSLWDSPSVSKTSPPRSVKKLTWDFSDALKEVVSMCESNLADLVCRHDIVQKDIPYGRNIARRLGVNSDSMIQVAIQLAHFTLYGKMASTFEPVSTRAFRNSRSAFAPVQNQQLLDLCQLFNSSLLEGHLKAEMFVSICGIHRRNVELSKRGLGFEKHFNMLRYLYQHYQKFQIKLGPADLEVASGIFDNDLISPLSNPEIIAAHCGNSAVMGFGINPAVPQGFGIGYSLSPDRCDLTVTSQFRQGNRFLSALKYILDQILFCKFQCEREPALAPFGQDQSFSVRSVDSSSAPNQLRRDTYETHSKFQPWNASEQNSAISSKISTQPTSADSSITKDKRRYNRSGSVTIELTSHFLTNEEKMKIGRQIPLDELAPLWELGG</sequence>
<dbReference type="OrthoDB" id="240216at2759"/>
<keyword evidence="4" id="KW-0276">Fatty acid metabolism</keyword>
<dbReference type="Proteomes" id="UP000054304">
    <property type="component" value="Unassembled WGS sequence"/>
</dbReference>
<dbReference type="PANTHER" id="PTHR22589:SF48">
    <property type="entry name" value="CARNITINE O-ACETYLTRANSFERASE YAT2"/>
    <property type="match status" value="1"/>
</dbReference>
<keyword evidence="5" id="KW-0443">Lipid metabolism</keyword>
<dbReference type="InterPro" id="IPR039551">
    <property type="entry name" value="Cho/carn_acyl_trans"/>
</dbReference>
<evidence type="ECO:0000256" key="6">
    <source>
        <dbReference type="ARBA" id="ARBA00023315"/>
    </source>
</evidence>
<organism evidence="10 11">
    <name type="scientific">Lachancea lanzarotensis</name>
    <dbReference type="NCBI Taxonomy" id="1245769"/>
    <lineage>
        <taxon>Eukaryota</taxon>
        <taxon>Fungi</taxon>
        <taxon>Dikarya</taxon>
        <taxon>Ascomycota</taxon>
        <taxon>Saccharomycotina</taxon>
        <taxon>Saccharomycetes</taxon>
        <taxon>Saccharomycetales</taxon>
        <taxon>Saccharomycetaceae</taxon>
        <taxon>Lachancea</taxon>
    </lineage>
</organism>
<evidence type="ECO:0000256" key="8">
    <source>
        <dbReference type="SAM" id="MobiDB-lite"/>
    </source>
</evidence>
<dbReference type="GO" id="GO:0005829">
    <property type="term" value="C:cytosol"/>
    <property type="evidence" value="ECO:0007669"/>
    <property type="project" value="EnsemblFungi"/>
</dbReference>
<evidence type="ECO:0000256" key="2">
    <source>
        <dbReference type="ARBA" id="ARBA00022448"/>
    </source>
</evidence>
<accession>A0A0C7MLQ5</accession>
<dbReference type="GeneID" id="34684167"/>
<dbReference type="GO" id="GO:0004092">
    <property type="term" value="F:carnitine O-acetyltransferase activity"/>
    <property type="evidence" value="ECO:0007669"/>
    <property type="project" value="EnsemblFungi"/>
</dbReference>
<gene>
    <name evidence="10" type="ORF">LALA0_S01e18338g</name>
</gene>
<dbReference type="Gene3D" id="3.30.559.10">
    <property type="entry name" value="Chloramphenicol acetyltransferase-like domain"/>
    <property type="match status" value="1"/>
</dbReference>
<reference evidence="10 11" key="1">
    <citation type="submission" date="2014-12" db="EMBL/GenBank/DDBJ databases">
        <authorList>
            <person name="Neuveglise Cecile"/>
        </authorList>
    </citation>
    <scope>NUCLEOTIDE SEQUENCE [LARGE SCALE GENOMIC DNA]</scope>
    <source>
        <strain evidence="10 11">CBS 12615</strain>
    </source>
</reference>
<dbReference type="EMBL" id="LN736360">
    <property type="protein sequence ID" value="CEP60761.1"/>
    <property type="molecule type" value="Genomic_DNA"/>
</dbReference>
<dbReference type="InterPro" id="IPR042572">
    <property type="entry name" value="Carn_acyl_trans_N"/>
</dbReference>
<comment type="similarity">
    <text evidence="1 7">Belongs to the carnitine/choline acetyltransferase family.</text>
</comment>
<dbReference type="InterPro" id="IPR042231">
    <property type="entry name" value="Cho/carn_acyl_trans_2"/>
</dbReference>
<evidence type="ECO:0000256" key="1">
    <source>
        <dbReference type="ARBA" id="ARBA00005232"/>
    </source>
</evidence>
<dbReference type="InterPro" id="IPR023213">
    <property type="entry name" value="CAT-like_dom_sf"/>
</dbReference>
<dbReference type="Gene3D" id="1.10.275.20">
    <property type="entry name" value="Choline/Carnitine o-acyltransferase"/>
    <property type="match status" value="1"/>
</dbReference>
<dbReference type="PANTHER" id="PTHR22589">
    <property type="entry name" value="CARNITINE O-ACYLTRANSFERASE"/>
    <property type="match status" value="1"/>
</dbReference>
<dbReference type="Pfam" id="PF00755">
    <property type="entry name" value="Carn_acyltransf"/>
    <property type="match status" value="1"/>
</dbReference>
<evidence type="ECO:0000256" key="7">
    <source>
        <dbReference type="RuleBase" id="RU003801"/>
    </source>
</evidence>
<dbReference type="GO" id="GO:0009437">
    <property type="term" value="P:carnitine metabolic process"/>
    <property type="evidence" value="ECO:0007669"/>
    <property type="project" value="EnsemblFungi"/>
</dbReference>
<feature type="domain" description="Choline/carnitine acyltransferase" evidence="9">
    <location>
        <begin position="14"/>
        <end position="643"/>
    </location>
</feature>
<proteinExistence type="inferred from homology"/>
<dbReference type="Gene3D" id="3.30.559.70">
    <property type="entry name" value="Choline/Carnitine o-acyltransferase, domain 2"/>
    <property type="match status" value="1"/>
</dbReference>
<evidence type="ECO:0000256" key="5">
    <source>
        <dbReference type="ARBA" id="ARBA00023098"/>
    </source>
</evidence>
<evidence type="ECO:0000259" key="9">
    <source>
        <dbReference type="Pfam" id="PF00755"/>
    </source>
</evidence>
<dbReference type="GO" id="GO:0006066">
    <property type="term" value="P:alcohol metabolic process"/>
    <property type="evidence" value="ECO:0007669"/>
    <property type="project" value="EnsemblFungi"/>
</dbReference>
<evidence type="ECO:0000256" key="3">
    <source>
        <dbReference type="ARBA" id="ARBA00022679"/>
    </source>
</evidence>
<dbReference type="SUPFAM" id="SSF52777">
    <property type="entry name" value="CoA-dependent acyltransferases"/>
    <property type="match status" value="2"/>
</dbReference>
<dbReference type="RefSeq" id="XP_022627002.1">
    <property type="nucleotide sequence ID" value="XM_022774958.1"/>
</dbReference>
<keyword evidence="11" id="KW-1185">Reference proteome</keyword>
<evidence type="ECO:0000313" key="11">
    <source>
        <dbReference type="Proteomes" id="UP000054304"/>
    </source>
</evidence>
<dbReference type="AlphaFoldDB" id="A0A0C7MLQ5"/>
<keyword evidence="6 7" id="KW-0012">Acyltransferase</keyword>
<keyword evidence="3 7" id="KW-0808">Transferase</keyword>
<evidence type="ECO:0000256" key="4">
    <source>
        <dbReference type="ARBA" id="ARBA00022832"/>
    </source>
</evidence>
<feature type="compositionally biased region" description="Polar residues" evidence="8">
    <location>
        <begin position="695"/>
        <end position="722"/>
    </location>
</feature>
<evidence type="ECO:0000313" key="10">
    <source>
        <dbReference type="EMBL" id="CEP60761.1"/>
    </source>
</evidence>
<name>A0A0C7MLQ5_9SACH</name>
<dbReference type="HOGENOM" id="CLU_013513_4_1_1"/>
<dbReference type="STRING" id="1245769.A0A0C7MLQ5"/>
<dbReference type="GO" id="GO:0006631">
    <property type="term" value="P:fatty acid metabolic process"/>
    <property type="evidence" value="ECO:0007669"/>
    <property type="project" value="UniProtKB-KW"/>
</dbReference>
<feature type="region of interest" description="Disordered" evidence="8">
    <location>
        <begin position="692"/>
        <end position="728"/>
    </location>
</feature>
<keyword evidence="2" id="KW-0813">Transport</keyword>
<dbReference type="PROSITE" id="PS00440">
    <property type="entry name" value="ACYLTRANSF_C_2"/>
    <property type="match status" value="1"/>
</dbReference>
<dbReference type="InterPro" id="IPR000542">
    <property type="entry name" value="Carn_acyl_trans"/>
</dbReference>
<protein>
    <submittedName>
        <fullName evidence="10">LALA0S01e18338g1_1</fullName>
    </submittedName>
</protein>